<evidence type="ECO:0000259" key="20">
    <source>
        <dbReference type="PROSITE" id="PS50026"/>
    </source>
</evidence>
<dbReference type="InterPro" id="IPR001245">
    <property type="entry name" value="Ser-Thr/Tyr_kinase_cat_dom"/>
</dbReference>
<feature type="domain" description="Protein kinase" evidence="19">
    <location>
        <begin position="397"/>
        <end position="680"/>
    </location>
</feature>
<keyword evidence="13" id="KW-1015">Disulfide bond</keyword>
<dbReference type="InterPro" id="IPR045274">
    <property type="entry name" value="WAK-like"/>
</dbReference>
<keyword evidence="3 15" id="KW-0245">EGF-like domain</keyword>
<keyword evidence="2" id="KW-0723">Serine/threonine-protein kinase</keyword>
<dbReference type="OrthoDB" id="4062651at2759"/>
<evidence type="ECO:0000256" key="2">
    <source>
        <dbReference type="ARBA" id="ARBA00022527"/>
    </source>
</evidence>
<dbReference type="PANTHER" id="PTHR27005:SF283">
    <property type="entry name" value="OS02G0633066 PROTEIN"/>
    <property type="match status" value="1"/>
</dbReference>
<dbReference type="AlphaFoldDB" id="A0A2G5CP34"/>
<dbReference type="InParanoid" id="A0A2G5CP34"/>
<dbReference type="GO" id="GO:0030247">
    <property type="term" value="F:polysaccharide binding"/>
    <property type="evidence" value="ECO:0007669"/>
    <property type="project" value="InterPro"/>
</dbReference>
<dbReference type="InterPro" id="IPR025287">
    <property type="entry name" value="WAK_GUB"/>
</dbReference>
<dbReference type="SMART" id="SM00220">
    <property type="entry name" value="S_TKc"/>
    <property type="match status" value="1"/>
</dbReference>
<evidence type="ECO:0000256" key="5">
    <source>
        <dbReference type="ARBA" id="ARBA00022692"/>
    </source>
</evidence>
<evidence type="ECO:0000256" key="10">
    <source>
        <dbReference type="ARBA" id="ARBA00022840"/>
    </source>
</evidence>
<dbReference type="SUPFAM" id="SSF56112">
    <property type="entry name" value="Protein kinase-like (PK-like)"/>
    <property type="match status" value="1"/>
</dbReference>
<keyword evidence="11 17" id="KW-1133">Transmembrane helix</keyword>
<evidence type="ECO:0000256" key="7">
    <source>
        <dbReference type="ARBA" id="ARBA00022737"/>
    </source>
</evidence>
<evidence type="ECO:0000256" key="11">
    <source>
        <dbReference type="ARBA" id="ARBA00022989"/>
    </source>
</evidence>
<dbReference type="Pfam" id="PF07714">
    <property type="entry name" value="PK_Tyr_Ser-Thr"/>
    <property type="match status" value="1"/>
</dbReference>
<evidence type="ECO:0000256" key="14">
    <source>
        <dbReference type="ARBA" id="ARBA00023180"/>
    </source>
</evidence>
<keyword evidence="8 16" id="KW-0547">Nucleotide-binding</keyword>
<dbReference type="PROSITE" id="PS00010">
    <property type="entry name" value="ASX_HYDROXYL"/>
    <property type="match status" value="1"/>
</dbReference>
<name>A0A2G5CP34_AQUCA</name>
<dbReference type="PROSITE" id="PS50011">
    <property type="entry name" value="PROTEIN_KINASE_DOM"/>
    <property type="match status" value="1"/>
</dbReference>
<evidence type="ECO:0008006" key="23">
    <source>
        <dbReference type="Google" id="ProtNLM"/>
    </source>
</evidence>
<dbReference type="Gene3D" id="1.10.510.10">
    <property type="entry name" value="Transferase(Phosphotransferase) domain 1"/>
    <property type="match status" value="1"/>
</dbReference>
<dbReference type="InterPro" id="IPR018097">
    <property type="entry name" value="EGF_Ca-bd_CS"/>
</dbReference>
<dbReference type="SUPFAM" id="SSF57184">
    <property type="entry name" value="Growth factor receptor domain"/>
    <property type="match status" value="1"/>
</dbReference>
<dbReference type="FunFam" id="3.30.200.20:FF:000043">
    <property type="entry name" value="Wall-associated receptor kinase 2"/>
    <property type="match status" value="1"/>
</dbReference>
<dbReference type="GO" id="GO:0005509">
    <property type="term" value="F:calcium ion binding"/>
    <property type="evidence" value="ECO:0007669"/>
    <property type="project" value="InterPro"/>
</dbReference>
<keyword evidence="14" id="KW-0325">Glycoprotein</keyword>
<dbReference type="InterPro" id="IPR000152">
    <property type="entry name" value="EGF-type_Asp/Asn_hydroxyl_site"/>
</dbReference>
<evidence type="ECO:0000313" key="22">
    <source>
        <dbReference type="Proteomes" id="UP000230069"/>
    </source>
</evidence>
<dbReference type="PROSITE" id="PS00107">
    <property type="entry name" value="PROTEIN_KINASE_ATP"/>
    <property type="match status" value="1"/>
</dbReference>
<evidence type="ECO:0000256" key="17">
    <source>
        <dbReference type="SAM" id="Phobius"/>
    </source>
</evidence>
<dbReference type="InterPro" id="IPR001881">
    <property type="entry name" value="EGF-like_Ca-bd_dom"/>
</dbReference>
<dbReference type="Gene3D" id="2.10.25.10">
    <property type="entry name" value="Laminin"/>
    <property type="match status" value="1"/>
</dbReference>
<evidence type="ECO:0000256" key="16">
    <source>
        <dbReference type="PROSITE-ProRule" id="PRU10141"/>
    </source>
</evidence>
<dbReference type="PANTHER" id="PTHR27005">
    <property type="entry name" value="WALL-ASSOCIATED RECEPTOR KINASE-LIKE 21"/>
    <property type="match status" value="1"/>
</dbReference>
<feature type="binding site" evidence="16">
    <location>
        <position position="426"/>
    </location>
    <ligand>
        <name>ATP</name>
        <dbReference type="ChEBI" id="CHEBI:30616"/>
    </ligand>
</feature>
<dbReference type="PROSITE" id="PS00108">
    <property type="entry name" value="PROTEIN_KINASE_ST"/>
    <property type="match status" value="1"/>
</dbReference>
<feature type="chain" id="PRO_5013821435" description="Protein kinase domain-containing protein" evidence="18">
    <location>
        <begin position="22"/>
        <end position="722"/>
    </location>
</feature>
<dbReference type="CDD" id="cd14066">
    <property type="entry name" value="STKc_IRAK"/>
    <property type="match status" value="1"/>
</dbReference>
<dbReference type="InterPro" id="IPR013695">
    <property type="entry name" value="WAK"/>
</dbReference>
<organism evidence="21 22">
    <name type="scientific">Aquilegia coerulea</name>
    <name type="common">Rocky mountain columbine</name>
    <dbReference type="NCBI Taxonomy" id="218851"/>
    <lineage>
        <taxon>Eukaryota</taxon>
        <taxon>Viridiplantae</taxon>
        <taxon>Streptophyta</taxon>
        <taxon>Embryophyta</taxon>
        <taxon>Tracheophyta</taxon>
        <taxon>Spermatophyta</taxon>
        <taxon>Magnoliopsida</taxon>
        <taxon>Ranunculales</taxon>
        <taxon>Ranunculaceae</taxon>
        <taxon>Thalictroideae</taxon>
        <taxon>Aquilegia</taxon>
    </lineage>
</organism>
<keyword evidence="12 17" id="KW-0472">Membrane</keyword>
<evidence type="ECO:0000256" key="9">
    <source>
        <dbReference type="ARBA" id="ARBA00022777"/>
    </source>
</evidence>
<dbReference type="GO" id="GO:0005524">
    <property type="term" value="F:ATP binding"/>
    <property type="evidence" value="ECO:0007669"/>
    <property type="project" value="UniProtKB-UniRule"/>
</dbReference>
<gene>
    <name evidence="21" type="ORF">AQUCO_04200069v1</name>
</gene>
<evidence type="ECO:0000256" key="18">
    <source>
        <dbReference type="SAM" id="SignalP"/>
    </source>
</evidence>
<keyword evidence="6 18" id="KW-0732">Signal</keyword>
<dbReference type="Proteomes" id="UP000230069">
    <property type="component" value="Unassembled WGS sequence"/>
</dbReference>
<evidence type="ECO:0000256" key="8">
    <source>
        <dbReference type="ARBA" id="ARBA00022741"/>
    </source>
</evidence>
<feature type="domain" description="EGF-like" evidence="20">
    <location>
        <begin position="282"/>
        <end position="316"/>
    </location>
</feature>
<dbReference type="GO" id="GO:0007166">
    <property type="term" value="P:cell surface receptor signaling pathway"/>
    <property type="evidence" value="ECO:0007669"/>
    <property type="project" value="InterPro"/>
</dbReference>
<reference evidence="21 22" key="1">
    <citation type="submission" date="2017-09" db="EMBL/GenBank/DDBJ databases">
        <title>WGS assembly of Aquilegia coerulea Goldsmith.</title>
        <authorList>
            <person name="Hodges S."/>
            <person name="Kramer E."/>
            <person name="Nordborg M."/>
            <person name="Tomkins J."/>
            <person name="Borevitz J."/>
            <person name="Derieg N."/>
            <person name="Yan J."/>
            <person name="Mihaltcheva S."/>
            <person name="Hayes R.D."/>
            <person name="Rokhsar D."/>
        </authorList>
    </citation>
    <scope>NUCLEOTIDE SEQUENCE [LARGE SCALE GENOMIC DNA]</scope>
    <source>
        <strain evidence="22">cv. Goldsmith</strain>
    </source>
</reference>
<evidence type="ECO:0000256" key="12">
    <source>
        <dbReference type="ARBA" id="ARBA00023136"/>
    </source>
</evidence>
<keyword evidence="22" id="KW-1185">Reference proteome</keyword>
<protein>
    <recommendedName>
        <fullName evidence="23">Protein kinase domain-containing protein</fullName>
    </recommendedName>
</protein>
<dbReference type="InterPro" id="IPR009030">
    <property type="entry name" value="Growth_fac_rcpt_cys_sf"/>
</dbReference>
<dbReference type="GO" id="GO:0004674">
    <property type="term" value="F:protein serine/threonine kinase activity"/>
    <property type="evidence" value="ECO:0007669"/>
    <property type="project" value="UniProtKB-KW"/>
</dbReference>
<dbReference type="InterPro" id="IPR000719">
    <property type="entry name" value="Prot_kinase_dom"/>
</dbReference>
<evidence type="ECO:0000259" key="19">
    <source>
        <dbReference type="PROSITE" id="PS50011"/>
    </source>
</evidence>
<dbReference type="InterPro" id="IPR008271">
    <property type="entry name" value="Ser/Thr_kinase_AS"/>
</dbReference>
<dbReference type="GO" id="GO:0005886">
    <property type="term" value="C:plasma membrane"/>
    <property type="evidence" value="ECO:0007669"/>
    <property type="project" value="TreeGrafter"/>
</dbReference>
<dbReference type="Pfam" id="PF13947">
    <property type="entry name" value="GUB_WAK_bind"/>
    <property type="match status" value="1"/>
</dbReference>
<comment type="subcellular location">
    <subcellularLocation>
        <location evidence="1">Membrane</location>
        <topology evidence="1">Single-pass type I membrane protein</topology>
    </subcellularLocation>
</comment>
<feature type="transmembrane region" description="Helical" evidence="17">
    <location>
        <begin position="329"/>
        <end position="347"/>
    </location>
</feature>
<dbReference type="Gene3D" id="3.30.200.20">
    <property type="entry name" value="Phosphorylase Kinase, domain 1"/>
    <property type="match status" value="1"/>
</dbReference>
<evidence type="ECO:0000256" key="6">
    <source>
        <dbReference type="ARBA" id="ARBA00022729"/>
    </source>
</evidence>
<keyword evidence="4" id="KW-0808">Transferase</keyword>
<dbReference type="FunFam" id="1.10.510.10:FF:000084">
    <property type="entry name" value="Wall-associated receptor kinase 2"/>
    <property type="match status" value="1"/>
</dbReference>
<keyword evidence="5 17" id="KW-0812">Transmembrane</keyword>
<dbReference type="PROSITE" id="PS01187">
    <property type="entry name" value="EGF_CA"/>
    <property type="match status" value="1"/>
</dbReference>
<dbReference type="SMART" id="SM00181">
    <property type="entry name" value="EGF"/>
    <property type="match status" value="2"/>
</dbReference>
<dbReference type="SMART" id="SM00179">
    <property type="entry name" value="EGF_CA"/>
    <property type="match status" value="1"/>
</dbReference>
<comment type="caution">
    <text evidence="15">Lacks conserved residue(s) required for the propagation of feature annotation.</text>
</comment>
<evidence type="ECO:0000256" key="1">
    <source>
        <dbReference type="ARBA" id="ARBA00004479"/>
    </source>
</evidence>
<dbReference type="STRING" id="218851.A0A2G5CP34"/>
<dbReference type="InterPro" id="IPR017441">
    <property type="entry name" value="Protein_kinase_ATP_BS"/>
</dbReference>
<keyword evidence="9" id="KW-0418">Kinase</keyword>
<feature type="signal peptide" evidence="18">
    <location>
        <begin position="1"/>
        <end position="21"/>
    </location>
</feature>
<dbReference type="InterPro" id="IPR011009">
    <property type="entry name" value="Kinase-like_dom_sf"/>
</dbReference>
<evidence type="ECO:0000313" key="21">
    <source>
        <dbReference type="EMBL" id="PIA33061.1"/>
    </source>
</evidence>
<dbReference type="PROSITE" id="PS50026">
    <property type="entry name" value="EGF_3"/>
    <property type="match status" value="1"/>
</dbReference>
<dbReference type="FunCoup" id="A0A2G5CP34">
    <property type="interactions" value="234"/>
</dbReference>
<sequence>MPRELLLLFLLLWLLFALAAAISHLPGCQAKCGNIDIPHPFGIGRDCSYAPLFSVNCDTTFNPPKAFIGDLEVVHISQWEVRIKNVIGTNCYDQSGALTTQIPSYISLTGTPYTFSSTQNKVTILGCDAVGLIGSTGLQGLSYSGGCVSVCDRIENVIDGSCSGDGCCQTSIPKGLKVFNATVGTLNNSSRIRSFDPCNFAFLGDQDMYRFKVSDLSITSSLDDIPVVLNFAFGTQRCVNDTIGICKDNSYCYDPDNGVGGLLCNCTNGYEGSPYLNQGCQDVNECADAINNPCTNNCTNTLGSYHCSCPNGSYGDGRKNGNGCSPKSVGFGLLFLVVGGFWLYLSLKKRKLAKLKQKFFEQNGGLLLKQRISSFEGGFDSTKIFTIEELKLATNNYDKSRILGQGGFGTVYKGILPDLRVVAIKKSKVVDKNQLGQFINEVVILTQINHRNVVKLLGCCLETEVPLLVYEYVSNGTLYQHLHKIDGMMASISWKDRLRIAAETAGALTYLHSAASVPIIHRDVKSANILLDHNNTAKVADFGGSRMNPLDQAQISTLVQGTMGYLDPEYLHTSQLTEKSDVYSFGVVLAELLTGEKALSFARPQEQTNLATYFVMSMKENRLSQLLQVGELNEAEMEQVQSVAELTKRCLNLKGDDRPSMKEVATELEGCRGFDRHPWVIQLSNEENLSLTRNQVGLNYNDGASGQYSMQNEMMLSMNFPR</sequence>
<accession>A0A2G5CP34</accession>
<evidence type="ECO:0000256" key="15">
    <source>
        <dbReference type="PROSITE-ProRule" id="PRU00076"/>
    </source>
</evidence>
<evidence type="ECO:0000256" key="4">
    <source>
        <dbReference type="ARBA" id="ARBA00022679"/>
    </source>
</evidence>
<dbReference type="Pfam" id="PF08488">
    <property type="entry name" value="WAK"/>
    <property type="match status" value="1"/>
</dbReference>
<evidence type="ECO:0000256" key="3">
    <source>
        <dbReference type="ARBA" id="ARBA00022536"/>
    </source>
</evidence>
<dbReference type="InterPro" id="IPR000742">
    <property type="entry name" value="EGF"/>
</dbReference>
<evidence type="ECO:0000256" key="13">
    <source>
        <dbReference type="ARBA" id="ARBA00023157"/>
    </source>
</evidence>
<keyword evidence="7" id="KW-0677">Repeat</keyword>
<dbReference type="EMBL" id="KZ305059">
    <property type="protein sequence ID" value="PIA33061.1"/>
    <property type="molecule type" value="Genomic_DNA"/>
</dbReference>
<keyword evidence="10 16" id="KW-0067">ATP-binding</keyword>
<proteinExistence type="predicted"/>